<dbReference type="SUPFAM" id="SSF53335">
    <property type="entry name" value="S-adenosyl-L-methionine-dependent methyltransferases"/>
    <property type="match status" value="1"/>
</dbReference>
<dbReference type="PANTHER" id="PTHR43861:SF1">
    <property type="entry name" value="TRANS-ACONITATE 2-METHYLTRANSFERASE"/>
    <property type="match status" value="1"/>
</dbReference>
<dbReference type="VEuPathDB" id="CryptoDB:Cvel_20131"/>
<dbReference type="CDD" id="cd02440">
    <property type="entry name" value="AdoMet_MTases"/>
    <property type="match status" value="1"/>
</dbReference>
<evidence type="ECO:0000259" key="3">
    <source>
        <dbReference type="Pfam" id="PF13649"/>
    </source>
</evidence>
<dbReference type="Pfam" id="PF13649">
    <property type="entry name" value="Methyltransf_25"/>
    <property type="match status" value="1"/>
</dbReference>
<protein>
    <recommendedName>
        <fullName evidence="3">Methyltransferase domain-containing protein</fullName>
    </recommendedName>
</protein>
<keyword evidence="1" id="KW-0489">Methyltransferase</keyword>
<dbReference type="Gene3D" id="3.40.50.150">
    <property type="entry name" value="Vaccinia Virus protein VP39"/>
    <property type="match status" value="1"/>
</dbReference>
<accession>A0A0G4G4M2</accession>
<dbReference type="PhylomeDB" id="A0A0G4G4M2"/>
<organism evidence="4">
    <name type="scientific">Chromera velia CCMP2878</name>
    <dbReference type="NCBI Taxonomy" id="1169474"/>
    <lineage>
        <taxon>Eukaryota</taxon>
        <taxon>Sar</taxon>
        <taxon>Alveolata</taxon>
        <taxon>Colpodellida</taxon>
        <taxon>Chromeraceae</taxon>
        <taxon>Chromera</taxon>
    </lineage>
</organism>
<dbReference type="GO" id="GO:0032259">
    <property type="term" value="P:methylation"/>
    <property type="evidence" value="ECO:0007669"/>
    <property type="project" value="UniProtKB-KW"/>
</dbReference>
<dbReference type="EMBL" id="CDMZ01000866">
    <property type="protein sequence ID" value="CEM22931.1"/>
    <property type="molecule type" value="Genomic_DNA"/>
</dbReference>
<sequence>MSVGDKSYDREGSKVYSELKQSPVRLAIERYTIFKLVESARPQLLDGASVLDLACGDGTYSRECVRRGAKRVVGLDMSEEILILARGKSLEIEEGKVGFFKADCSKLSEVRMALEGSGLKADSEEKFDVILVNWFFVNAKNEDELTEMVKVCAVYLKPGSGVMVGMNVHPDTLPRPPDFWKRYNLIRRTPNFDFEKDGAALREGELLEANVLNDEGKVVWSVQNYFWSRAKLQEVFRSQGLELEVVECSCDPTMVNDYWRGLLQTPPFSCLRAAANAS</sequence>
<dbReference type="InterPro" id="IPR029063">
    <property type="entry name" value="SAM-dependent_MTases_sf"/>
</dbReference>
<reference evidence="4" key="1">
    <citation type="submission" date="2014-11" db="EMBL/GenBank/DDBJ databases">
        <authorList>
            <person name="Otto D Thomas"/>
            <person name="Naeem Raeece"/>
        </authorList>
    </citation>
    <scope>NUCLEOTIDE SEQUENCE</scope>
</reference>
<proteinExistence type="predicted"/>
<dbReference type="InterPro" id="IPR041698">
    <property type="entry name" value="Methyltransf_25"/>
</dbReference>
<evidence type="ECO:0000256" key="2">
    <source>
        <dbReference type="ARBA" id="ARBA00022679"/>
    </source>
</evidence>
<gene>
    <name evidence="4" type="ORF">Cvel_20131</name>
</gene>
<name>A0A0G4G4M2_9ALVE</name>
<dbReference type="GO" id="GO:0008168">
    <property type="term" value="F:methyltransferase activity"/>
    <property type="evidence" value="ECO:0007669"/>
    <property type="project" value="UniProtKB-KW"/>
</dbReference>
<evidence type="ECO:0000313" key="4">
    <source>
        <dbReference type="EMBL" id="CEM22931.1"/>
    </source>
</evidence>
<dbReference type="PANTHER" id="PTHR43861">
    <property type="entry name" value="TRANS-ACONITATE 2-METHYLTRANSFERASE-RELATED"/>
    <property type="match status" value="1"/>
</dbReference>
<feature type="domain" description="Methyltransferase" evidence="3">
    <location>
        <begin position="50"/>
        <end position="159"/>
    </location>
</feature>
<keyword evidence="2" id="KW-0808">Transferase</keyword>
<dbReference type="AlphaFoldDB" id="A0A0G4G4M2"/>
<evidence type="ECO:0000256" key="1">
    <source>
        <dbReference type="ARBA" id="ARBA00022603"/>
    </source>
</evidence>